<dbReference type="EC" id="3.1.26.4" evidence="4 10"/>
<dbReference type="AlphaFoldDB" id="A0A6N9SY05"/>
<dbReference type="RefSeq" id="WP_163461831.1">
    <property type="nucleotide sequence ID" value="NZ_JAAAMG010000003.1"/>
</dbReference>
<keyword evidence="9 10" id="KW-0460">Magnesium</keyword>
<evidence type="ECO:0000256" key="7">
    <source>
        <dbReference type="ARBA" id="ARBA00022759"/>
    </source>
</evidence>
<evidence type="ECO:0000256" key="6">
    <source>
        <dbReference type="ARBA" id="ARBA00022723"/>
    </source>
</evidence>
<comment type="subcellular location">
    <subcellularLocation>
        <location evidence="10">Cytoplasm</location>
    </subcellularLocation>
</comment>
<dbReference type="InterPro" id="IPR002156">
    <property type="entry name" value="RNaseH_domain"/>
</dbReference>
<comment type="catalytic activity">
    <reaction evidence="1 10">
        <text>Endonucleolytic cleavage to 5'-phosphomonoester.</text>
        <dbReference type="EC" id="3.1.26.4"/>
    </reaction>
</comment>
<evidence type="ECO:0000256" key="10">
    <source>
        <dbReference type="HAMAP-Rule" id="MF_00042"/>
    </source>
</evidence>
<evidence type="ECO:0000256" key="8">
    <source>
        <dbReference type="ARBA" id="ARBA00022801"/>
    </source>
</evidence>
<accession>A0A6N9SY05</accession>
<dbReference type="CDD" id="cd09278">
    <property type="entry name" value="RNase_HI_prokaryote_like"/>
    <property type="match status" value="1"/>
</dbReference>
<evidence type="ECO:0000313" key="13">
    <source>
        <dbReference type="Proteomes" id="UP000469011"/>
    </source>
</evidence>
<dbReference type="InterPro" id="IPR036397">
    <property type="entry name" value="RNaseH_sf"/>
</dbReference>
<comment type="similarity">
    <text evidence="2 10">Belongs to the RNase H family.</text>
</comment>
<dbReference type="EMBL" id="JAAAMG010000003">
    <property type="protein sequence ID" value="NDW03954.1"/>
    <property type="molecule type" value="Genomic_DNA"/>
</dbReference>
<keyword evidence="13" id="KW-1185">Reference proteome</keyword>
<keyword evidence="5 10" id="KW-0540">Nuclease</keyword>
<dbReference type="SUPFAM" id="SSF53098">
    <property type="entry name" value="Ribonuclease H-like"/>
    <property type="match status" value="1"/>
</dbReference>
<dbReference type="InterPro" id="IPR012337">
    <property type="entry name" value="RNaseH-like_sf"/>
</dbReference>
<dbReference type="GO" id="GO:0004523">
    <property type="term" value="F:RNA-DNA hybrid ribonuclease activity"/>
    <property type="evidence" value="ECO:0007669"/>
    <property type="project" value="UniProtKB-UniRule"/>
</dbReference>
<feature type="binding site" evidence="10">
    <location>
        <position position="60"/>
    </location>
    <ligand>
        <name>Mg(2+)</name>
        <dbReference type="ChEBI" id="CHEBI:18420"/>
        <label>1</label>
    </ligand>
</feature>
<feature type="binding site" evidence="10">
    <location>
        <position position="145"/>
    </location>
    <ligand>
        <name>Mg(2+)</name>
        <dbReference type="ChEBI" id="CHEBI:18420"/>
        <label>2</label>
    </ligand>
</feature>
<keyword evidence="10" id="KW-0963">Cytoplasm</keyword>
<keyword evidence="8 10" id="KW-0378">Hydrolase</keyword>
<dbReference type="PANTHER" id="PTHR10642">
    <property type="entry name" value="RIBONUCLEASE H1"/>
    <property type="match status" value="1"/>
</dbReference>
<sequence length="163" mass="17900">MQHDQCGHEYVVVHTDGACVGNPGPGGWALVIREVGQDGEASAPRTIVGGASETTSNQMEMAAAVEALKAVSVKSIEIVSDSQYLVKGMTEWLSGWKRRGWKTSDGKPVANRERWLELEALSHGRNIEWTWVRGHSGIRWNVAADKLAQEEARRQQFASLFAA</sequence>
<dbReference type="GO" id="GO:0043137">
    <property type="term" value="P:DNA replication, removal of RNA primer"/>
    <property type="evidence" value="ECO:0007669"/>
    <property type="project" value="TreeGrafter"/>
</dbReference>
<evidence type="ECO:0000256" key="1">
    <source>
        <dbReference type="ARBA" id="ARBA00000077"/>
    </source>
</evidence>
<dbReference type="Proteomes" id="UP000469011">
    <property type="component" value="Unassembled WGS sequence"/>
</dbReference>
<evidence type="ECO:0000256" key="2">
    <source>
        <dbReference type="ARBA" id="ARBA00005300"/>
    </source>
</evidence>
<dbReference type="InterPro" id="IPR022892">
    <property type="entry name" value="RNaseHI"/>
</dbReference>
<dbReference type="GO" id="GO:0000287">
    <property type="term" value="F:magnesium ion binding"/>
    <property type="evidence" value="ECO:0007669"/>
    <property type="project" value="UniProtKB-UniRule"/>
</dbReference>
<feature type="domain" description="RNase H type-1" evidence="11">
    <location>
        <begin position="7"/>
        <end position="153"/>
    </location>
</feature>
<dbReference type="Gene3D" id="3.30.420.10">
    <property type="entry name" value="Ribonuclease H-like superfamily/Ribonuclease H"/>
    <property type="match status" value="1"/>
</dbReference>
<dbReference type="PANTHER" id="PTHR10642:SF26">
    <property type="entry name" value="RIBONUCLEASE H1"/>
    <property type="match status" value="1"/>
</dbReference>
<comment type="caution">
    <text evidence="12">The sequence shown here is derived from an EMBL/GenBank/DDBJ whole genome shotgun (WGS) entry which is preliminary data.</text>
</comment>
<evidence type="ECO:0000256" key="3">
    <source>
        <dbReference type="ARBA" id="ARBA00011245"/>
    </source>
</evidence>
<dbReference type="InterPro" id="IPR050092">
    <property type="entry name" value="RNase_H"/>
</dbReference>
<evidence type="ECO:0000256" key="5">
    <source>
        <dbReference type="ARBA" id="ARBA00022722"/>
    </source>
</evidence>
<dbReference type="GO" id="GO:0003676">
    <property type="term" value="F:nucleic acid binding"/>
    <property type="evidence" value="ECO:0007669"/>
    <property type="project" value="InterPro"/>
</dbReference>
<evidence type="ECO:0000256" key="4">
    <source>
        <dbReference type="ARBA" id="ARBA00012180"/>
    </source>
</evidence>
<dbReference type="HAMAP" id="MF_00042">
    <property type="entry name" value="RNase_H"/>
    <property type="match status" value="1"/>
</dbReference>
<dbReference type="GO" id="GO:0005737">
    <property type="term" value="C:cytoplasm"/>
    <property type="evidence" value="ECO:0007669"/>
    <property type="project" value="UniProtKB-SubCell"/>
</dbReference>
<evidence type="ECO:0000259" key="11">
    <source>
        <dbReference type="PROSITE" id="PS50879"/>
    </source>
</evidence>
<feature type="binding site" evidence="10">
    <location>
        <position position="16"/>
    </location>
    <ligand>
        <name>Mg(2+)</name>
        <dbReference type="ChEBI" id="CHEBI:18420"/>
        <label>2</label>
    </ligand>
</feature>
<comment type="cofactor">
    <cofactor evidence="10">
        <name>Mg(2+)</name>
        <dbReference type="ChEBI" id="CHEBI:18420"/>
    </cofactor>
    <text evidence="10">Binds 1 Mg(2+) ion per subunit. May bind a second metal ion at a regulatory site, or after substrate binding.</text>
</comment>
<protein>
    <recommendedName>
        <fullName evidence="4 10">Ribonuclease H</fullName>
        <shortName evidence="10">RNase H</shortName>
        <ecNumber evidence="4 10">3.1.26.4</ecNumber>
    </recommendedName>
</protein>
<proteinExistence type="inferred from homology"/>
<evidence type="ECO:0000256" key="9">
    <source>
        <dbReference type="ARBA" id="ARBA00022842"/>
    </source>
</evidence>
<organism evidence="12 13">
    <name type="scientific">Jiella pacifica</name>
    <dbReference type="NCBI Taxonomy" id="2696469"/>
    <lineage>
        <taxon>Bacteria</taxon>
        <taxon>Pseudomonadati</taxon>
        <taxon>Pseudomonadota</taxon>
        <taxon>Alphaproteobacteria</taxon>
        <taxon>Hyphomicrobiales</taxon>
        <taxon>Aurantimonadaceae</taxon>
        <taxon>Jiella</taxon>
    </lineage>
</organism>
<name>A0A6N9SY05_9HYPH</name>
<dbReference type="Pfam" id="PF00075">
    <property type="entry name" value="RNase_H"/>
    <property type="match status" value="1"/>
</dbReference>
<comment type="subunit">
    <text evidence="3 10">Monomer.</text>
</comment>
<feature type="binding site" evidence="10">
    <location>
        <position position="81"/>
    </location>
    <ligand>
        <name>Mg(2+)</name>
        <dbReference type="ChEBI" id="CHEBI:18420"/>
        <label>1</label>
    </ligand>
</feature>
<comment type="function">
    <text evidence="10">Endonuclease that specifically degrades the RNA of RNA-DNA hybrids.</text>
</comment>
<keyword evidence="6 10" id="KW-0479">Metal-binding</keyword>
<evidence type="ECO:0000313" key="12">
    <source>
        <dbReference type="EMBL" id="NDW03954.1"/>
    </source>
</evidence>
<reference evidence="12 13" key="1">
    <citation type="submission" date="2020-01" db="EMBL/GenBank/DDBJ databases">
        <title>Jiella pacifica sp. nov.</title>
        <authorList>
            <person name="Xue Z."/>
            <person name="Zhu S."/>
            <person name="Chen J."/>
            <person name="Yang J."/>
        </authorList>
    </citation>
    <scope>NUCLEOTIDE SEQUENCE [LARGE SCALE GENOMIC DNA]</scope>
    <source>
        <strain evidence="12 13">40Bstr34</strain>
    </source>
</reference>
<dbReference type="PROSITE" id="PS50879">
    <property type="entry name" value="RNASE_H_1"/>
    <property type="match status" value="1"/>
</dbReference>
<feature type="binding site" evidence="10">
    <location>
        <position position="16"/>
    </location>
    <ligand>
        <name>Mg(2+)</name>
        <dbReference type="ChEBI" id="CHEBI:18420"/>
        <label>1</label>
    </ligand>
</feature>
<dbReference type="NCBIfam" id="NF001236">
    <property type="entry name" value="PRK00203.1"/>
    <property type="match status" value="1"/>
</dbReference>
<keyword evidence="7 10" id="KW-0255">Endonuclease</keyword>
<gene>
    <name evidence="10 12" type="primary">rnhA</name>
    <name evidence="12" type="ORF">GTK09_05880</name>
</gene>